<dbReference type="AlphaFoldDB" id="A0A0V0SRV8"/>
<keyword evidence="2" id="KW-1185">Reference proteome</keyword>
<evidence type="ECO:0000313" key="2">
    <source>
        <dbReference type="Proteomes" id="UP000055048"/>
    </source>
</evidence>
<dbReference type="Proteomes" id="UP000055048">
    <property type="component" value="Unassembled WGS sequence"/>
</dbReference>
<accession>A0A0V0SRV8</accession>
<dbReference type="EMBL" id="JYDJ01003714">
    <property type="protein sequence ID" value="KRX29059.1"/>
    <property type="molecule type" value="Genomic_DNA"/>
</dbReference>
<evidence type="ECO:0000313" key="1">
    <source>
        <dbReference type="EMBL" id="KRX29059.1"/>
    </source>
</evidence>
<sequence length="41" mass="4723">MFKYFVTIEIYTLKDVEIESLQFTPNGVDLISPLTPPTFSQ</sequence>
<organism evidence="1 2">
    <name type="scientific">Trichinella murrelli</name>
    <dbReference type="NCBI Taxonomy" id="144512"/>
    <lineage>
        <taxon>Eukaryota</taxon>
        <taxon>Metazoa</taxon>
        <taxon>Ecdysozoa</taxon>
        <taxon>Nematoda</taxon>
        <taxon>Enoplea</taxon>
        <taxon>Dorylaimia</taxon>
        <taxon>Trichinellida</taxon>
        <taxon>Trichinellidae</taxon>
        <taxon>Trichinella</taxon>
    </lineage>
</organism>
<name>A0A0V0SRV8_9BILA</name>
<gene>
    <name evidence="1" type="ORF">T05_7056</name>
</gene>
<proteinExistence type="predicted"/>
<protein>
    <submittedName>
        <fullName evidence="1">Uncharacterized protein</fullName>
    </submittedName>
</protein>
<reference evidence="1 2" key="1">
    <citation type="submission" date="2015-01" db="EMBL/GenBank/DDBJ databases">
        <title>Evolution of Trichinella species and genotypes.</title>
        <authorList>
            <person name="Korhonen P.K."/>
            <person name="Edoardo P."/>
            <person name="Giuseppe L.R."/>
            <person name="Gasser R.B."/>
        </authorList>
    </citation>
    <scope>NUCLEOTIDE SEQUENCE [LARGE SCALE GENOMIC DNA]</scope>
    <source>
        <strain evidence="1">ISS417</strain>
    </source>
</reference>
<comment type="caution">
    <text evidence="1">The sequence shown here is derived from an EMBL/GenBank/DDBJ whole genome shotgun (WGS) entry which is preliminary data.</text>
</comment>